<dbReference type="Pfam" id="PF02798">
    <property type="entry name" value="GST_N"/>
    <property type="match status" value="2"/>
</dbReference>
<dbReference type="PANTHER" id="PTHR11260">
    <property type="entry name" value="GLUTATHIONE S-TRANSFERASE, GST, SUPERFAMILY, GST DOMAIN CONTAINING"/>
    <property type="match status" value="1"/>
</dbReference>
<dbReference type="FunFam" id="3.40.30.10:FF:000014">
    <property type="entry name" value="Tau class glutathione S-transferase"/>
    <property type="match status" value="2"/>
</dbReference>
<gene>
    <name evidence="6" type="ORF">E3N88_06249</name>
</gene>
<dbReference type="GO" id="GO:0006749">
    <property type="term" value="P:glutathione metabolic process"/>
    <property type="evidence" value="ECO:0007669"/>
    <property type="project" value="InterPro"/>
</dbReference>
<organism evidence="6 7">
    <name type="scientific">Mikania micrantha</name>
    <name type="common">bitter vine</name>
    <dbReference type="NCBI Taxonomy" id="192012"/>
    <lineage>
        <taxon>Eukaryota</taxon>
        <taxon>Viridiplantae</taxon>
        <taxon>Streptophyta</taxon>
        <taxon>Embryophyta</taxon>
        <taxon>Tracheophyta</taxon>
        <taxon>Spermatophyta</taxon>
        <taxon>Magnoliopsida</taxon>
        <taxon>eudicotyledons</taxon>
        <taxon>Gunneridae</taxon>
        <taxon>Pentapetalae</taxon>
        <taxon>asterids</taxon>
        <taxon>campanulids</taxon>
        <taxon>Asterales</taxon>
        <taxon>Asteraceae</taxon>
        <taxon>Asteroideae</taxon>
        <taxon>Heliantheae alliance</taxon>
        <taxon>Eupatorieae</taxon>
        <taxon>Mikania</taxon>
    </lineage>
</organism>
<evidence type="ECO:0000256" key="1">
    <source>
        <dbReference type="ARBA" id="ARBA00012452"/>
    </source>
</evidence>
<feature type="domain" description="GST N-terminal" evidence="4">
    <location>
        <begin position="192"/>
        <end position="272"/>
    </location>
</feature>
<comment type="catalytic activity">
    <reaction evidence="3">
        <text>RX + glutathione = an S-substituted glutathione + a halide anion + H(+)</text>
        <dbReference type="Rhea" id="RHEA:16437"/>
        <dbReference type="ChEBI" id="CHEBI:15378"/>
        <dbReference type="ChEBI" id="CHEBI:16042"/>
        <dbReference type="ChEBI" id="CHEBI:17792"/>
        <dbReference type="ChEBI" id="CHEBI:57925"/>
        <dbReference type="ChEBI" id="CHEBI:90779"/>
        <dbReference type="EC" id="2.5.1.18"/>
    </reaction>
</comment>
<evidence type="ECO:0000256" key="2">
    <source>
        <dbReference type="ARBA" id="ARBA00022679"/>
    </source>
</evidence>
<reference evidence="6 7" key="1">
    <citation type="submission" date="2019-05" db="EMBL/GenBank/DDBJ databases">
        <title>Mikania micrantha, genome provides insights into the molecular mechanism of rapid growth.</title>
        <authorList>
            <person name="Liu B."/>
        </authorList>
    </citation>
    <scope>NUCLEOTIDE SEQUENCE [LARGE SCALE GENOMIC DNA]</scope>
    <source>
        <strain evidence="6">NLD-2019</strain>
        <tissue evidence="6">Leaf</tissue>
    </source>
</reference>
<dbReference type="CDD" id="cd03058">
    <property type="entry name" value="GST_N_Tau"/>
    <property type="match status" value="2"/>
</dbReference>
<name>A0A5N6PN95_9ASTR</name>
<sequence>MSSAMQEPEVLLIGAFGSMYTIRVQIALAEKGIKYDYIEEDLTAKSPFLLKHNPIYKKVPVLVHKGKPICESLIIVQYIDETWKQGPLLLPSDPYLKSQAAFWADFIDKQIYISFRKIIDNKGEVQKGVEELLGHLKVLEEELGEKPYFNGESFGFVDMALLGYYNHLIAIEPIGNFSIDKHCLKLSSIQEPEVLVIGSCVSSFTARVRIALAEKGIKYDFIEEDLTASKSPILLKHNPIYKKVPVLVHKGKPICESLIIVQYIDETWKQGPPLLPSDPYLKSQAAFWADYINKHIHICFRKIIDNEGEEVQKGVEELLGHLKVLEEELGEKPYFNGESFGFVDIALVCFYSHLIAIEPIGNFSIEKECPKLVVWEPLATCILRNNISLPKSQPLDHGLHRCMKEKKDLSWMKMVKMEAEVGESKKIEISNGFN</sequence>
<dbReference type="InterPro" id="IPR010987">
    <property type="entry name" value="Glutathione-S-Trfase_C-like"/>
</dbReference>
<dbReference type="InterPro" id="IPR004046">
    <property type="entry name" value="GST_C"/>
</dbReference>
<dbReference type="InterPro" id="IPR004045">
    <property type="entry name" value="Glutathione_S-Trfase_N"/>
</dbReference>
<dbReference type="Gene3D" id="3.40.30.10">
    <property type="entry name" value="Glutaredoxin"/>
    <property type="match status" value="2"/>
</dbReference>
<dbReference type="EMBL" id="SZYD01000003">
    <property type="protein sequence ID" value="KAD6795353.1"/>
    <property type="molecule type" value="Genomic_DNA"/>
</dbReference>
<keyword evidence="7" id="KW-1185">Reference proteome</keyword>
<dbReference type="Gene3D" id="1.20.1050.10">
    <property type="match status" value="2"/>
</dbReference>
<dbReference type="OrthoDB" id="202840at2759"/>
<evidence type="ECO:0000256" key="3">
    <source>
        <dbReference type="ARBA" id="ARBA00047960"/>
    </source>
</evidence>
<evidence type="ECO:0000259" key="4">
    <source>
        <dbReference type="PROSITE" id="PS50404"/>
    </source>
</evidence>
<feature type="domain" description="GST N-terminal" evidence="4">
    <location>
        <begin position="8"/>
        <end position="87"/>
    </location>
</feature>
<dbReference type="Pfam" id="PF00043">
    <property type="entry name" value="GST_C"/>
    <property type="match status" value="2"/>
</dbReference>
<dbReference type="CDD" id="cd03185">
    <property type="entry name" value="GST_C_Tau"/>
    <property type="match status" value="2"/>
</dbReference>
<dbReference type="SUPFAM" id="SSF52833">
    <property type="entry name" value="Thioredoxin-like"/>
    <property type="match status" value="2"/>
</dbReference>
<dbReference type="SFLD" id="SFLDG01152">
    <property type="entry name" value="Main.3:_Omega-_and_Tau-like"/>
    <property type="match status" value="2"/>
</dbReference>
<dbReference type="InterPro" id="IPR036249">
    <property type="entry name" value="Thioredoxin-like_sf"/>
</dbReference>
<keyword evidence="2" id="KW-0808">Transferase</keyword>
<protein>
    <recommendedName>
        <fullName evidence="1">glutathione transferase</fullName>
        <ecNumber evidence="1">2.5.1.18</ecNumber>
    </recommendedName>
</protein>
<dbReference type="GO" id="GO:0005737">
    <property type="term" value="C:cytoplasm"/>
    <property type="evidence" value="ECO:0007669"/>
    <property type="project" value="TreeGrafter"/>
</dbReference>
<dbReference type="SFLD" id="SFLDS00019">
    <property type="entry name" value="Glutathione_Transferase_(cytos"/>
    <property type="match status" value="2"/>
</dbReference>
<dbReference type="SFLD" id="SFLDG00358">
    <property type="entry name" value="Main_(cytGST)"/>
    <property type="match status" value="2"/>
</dbReference>
<proteinExistence type="predicted"/>
<evidence type="ECO:0000313" key="6">
    <source>
        <dbReference type="EMBL" id="KAD6795353.1"/>
    </source>
</evidence>
<dbReference type="InterPro" id="IPR036282">
    <property type="entry name" value="Glutathione-S-Trfase_C_sf"/>
</dbReference>
<feature type="domain" description="GST C-terminal" evidence="5">
    <location>
        <begin position="93"/>
        <end position="233"/>
    </location>
</feature>
<dbReference type="InterPro" id="IPR040079">
    <property type="entry name" value="Glutathione_S-Trfase"/>
</dbReference>
<feature type="domain" description="GST C-terminal" evidence="5">
    <location>
        <begin position="278"/>
        <end position="375"/>
    </location>
</feature>
<dbReference type="PROSITE" id="PS50405">
    <property type="entry name" value="GST_CTER"/>
    <property type="match status" value="2"/>
</dbReference>
<accession>A0A5N6PN95</accession>
<dbReference type="EC" id="2.5.1.18" evidence="1"/>
<dbReference type="GO" id="GO:0004364">
    <property type="term" value="F:glutathione transferase activity"/>
    <property type="evidence" value="ECO:0007669"/>
    <property type="project" value="UniProtKB-EC"/>
</dbReference>
<dbReference type="InterPro" id="IPR045073">
    <property type="entry name" value="Omega/Tau-like"/>
</dbReference>
<evidence type="ECO:0000313" key="7">
    <source>
        <dbReference type="Proteomes" id="UP000326396"/>
    </source>
</evidence>
<dbReference type="SUPFAM" id="SSF47616">
    <property type="entry name" value="GST C-terminal domain-like"/>
    <property type="match status" value="2"/>
</dbReference>
<comment type="caution">
    <text evidence="6">The sequence shown here is derived from an EMBL/GenBank/DDBJ whole genome shotgun (WGS) entry which is preliminary data.</text>
</comment>
<evidence type="ECO:0000259" key="5">
    <source>
        <dbReference type="PROSITE" id="PS50405"/>
    </source>
</evidence>
<dbReference type="Proteomes" id="UP000326396">
    <property type="component" value="Linkage Group LG11"/>
</dbReference>
<dbReference type="PROSITE" id="PS50404">
    <property type="entry name" value="GST_NTER"/>
    <property type="match status" value="2"/>
</dbReference>
<dbReference type="AlphaFoldDB" id="A0A5N6PN95"/>
<dbReference type="PANTHER" id="PTHR11260:SF793">
    <property type="entry name" value="GLUTATHIONE TRANSFERASE"/>
    <property type="match status" value="1"/>
</dbReference>
<dbReference type="InterPro" id="IPR045074">
    <property type="entry name" value="GST_C_Tau"/>
</dbReference>